<feature type="non-terminal residue" evidence="2">
    <location>
        <position position="254"/>
    </location>
</feature>
<organism evidence="2">
    <name type="scientific">marine metagenome</name>
    <dbReference type="NCBI Taxonomy" id="408172"/>
    <lineage>
        <taxon>unclassified sequences</taxon>
        <taxon>metagenomes</taxon>
        <taxon>ecological metagenomes</taxon>
    </lineage>
</organism>
<feature type="transmembrane region" description="Helical" evidence="1">
    <location>
        <begin position="12"/>
        <end position="30"/>
    </location>
</feature>
<keyword evidence="1" id="KW-0472">Membrane</keyword>
<reference evidence="2" key="1">
    <citation type="submission" date="2018-05" db="EMBL/GenBank/DDBJ databases">
        <authorList>
            <person name="Lanie J.A."/>
            <person name="Ng W.-L."/>
            <person name="Kazmierczak K.M."/>
            <person name="Andrzejewski T.M."/>
            <person name="Davidsen T.M."/>
            <person name="Wayne K.J."/>
            <person name="Tettelin H."/>
            <person name="Glass J.I."/>
            <person name="Rusch D."/>
            <person name="Podicherti R."/>
            <person name="Tsui H.-C.T."/>
            <person name="Winkler M.E."/>
        </authorList>
    </citation>
    <scope>NUCLEOTIDE SEQUENCE</scope>
</reference>
<evidence type="ECO:0008006" key="3">
    <source>
        <dbReference type="Google" id="ProtNLM"/>
    </source>
</evidence>
<accession>A0A382KQ19</accession>
<sequence>MNLFQELKRRKVLTTLGVYGAAALIIIQVADIVFERLLLPDWTVTFIIVLVILGFPITLFLSWTYDLQRDIKPDKKKDSVTDFMEHAHSAEPTAQIASPIKNNSNLNIYTITGAVLACVGIGFWFFFSTSSLTSADENFIENSIAVFSFEDRSLEDKKSNIGMILQDLIISDLSGLTRLKVISSQRLYDIEKQMNENKADKYAIAQMANAKVLLSGSIMELSGKKILVGQLIDAIDGNVIKSHRIEGDEIYSMV</sequence>
<name>A0A382KQ19_9ZZZZ</name>
<protein>
    <recommendedName>
        <fullName evidence="3">FlgO domain-containing protein</fullName>
    </recommendedName>
</protein>
<proteinExistence type="predicted"/>
<evidence type="ECO:0000256" key="1">
    <source>
        <dbReference type="SAM" id="Phobius"/>
    </source>
</evidence>
<feature type="transmembrane region" description="Helical" evidence="1">
    <location>
        <begin position="106"/>
        <end position="127"/>
    </location>
</feature>
<feature type="transmembrane region" description="Helical" evidence="1">
    <location>
        <begin position="42"/>
        <end position="65"/>
    </location>
</feature>
<keyword evidence="1" id="KW-1133">Transmembrane helix</keyword>
<dbReference type="AlphaFoldDB" id="A0A382KQ19"/>
<keyword evidence="1" id="KW-0812">Transmembrane</keyword>
<gene>
    <name evidence="2" type="ORF">METZ01_LOCUS279522</name>
</gene>
<dbReference type="EMBL" id="UINC01082153">
    <property type="protein sequence ID" value="SVC26668.1"/>
    <property type="molecule type" value="Genomic_DNA"/>
</dbReference>
<evidence type="ECO:0000313" key="2">
    <source>
        <dbReference type="EMBL" id="SVC26668.1"/>
    </source>
</evidence>